<comment type="caution">
    <text evidence="2">The sequence shown here is derived from an EMBL/GenBank/DDBJ whole genome shotgun (WGS) entry which is preliminary data.</text>
</comment>
<reference evidence="2 3" key="1">
    <citation type="submission" date="2016-10" db="EMBL/GenBank/DDBJ databases">
        <title>The genome sequence of Colletotrichum fioriniae PJ7.</title>
        <authorList>
            <person name="Baroncelli R."/>
        </authorList>
    </citation>
    <scope>NUCLEOTIDE SEQUENCE [LARGE SCALE GENOMIC DNA]</scope>
    <source>
        <strain evidence="2">Col 31</strain>
    </source>
</reference>
<name>A0AAI9Y1S5_9PEZI</name>
<feature type="region of interest" description="Disordered" evidence="1">
    <location>
        <begin position="1"/>
        <end position="20"/>
    </location>
</feature>
<dbReference type="AlphaFoldDB" id="A0AAI9Y1S5"/>
<dbReference type="Proteomes" id="UP001239795">
    <property type="component" value="Unassembled WGS sequence"/>
</dbReference>
<evidence type="ECO:0000313" key="3">
    <source>
        <dbReference type="Proteomes" id="UP001239795"/>
    </source>
</evidence>
<evidence type="ECO:0000256" key="1">
    <source>
        <dbReference type="SAM" id="MobiDB-lite"/>
    </source>
</evidence>
<keyword evidence="3" id="KW-1185">Reference proteome</keyword>
<sequence>MIAIHNKHRQRPPLGSSKICKLQTPQRPASSFFSSSKHPLRFTLPLIVFTVSCLALPRLASRYRTTPYLTAVPELYPVLTQTRQARNISVWCVLQTWDEARLATNFEYHLLFRHYRTIHSQIRHANIVLAVFVEPPILCNLPEPLPL</sequence>
<protein>
    <submittedName>
        <fullName evidence="2">Uncharacterized protein</fullName>
    </submittedName>
</protein>
<gene>
    <name evidence="2" type="ORF">CMEL01_01026</name>
</gene>
<proteinExistence type="predicted"/>
<accession>A0AAI9Y1S5</accession>
<feature type="compositionally biased region" description="Basic residues" evidence="1">
    <location>
        <begin position="1"/>
        <end position="11"/>
    </location>
</feature>
<dbReference type="EMBL" id="MLGG01000001">
    <property type="protein sequence ID" value="KAK1469259.1"/>
    <property type="molecule type" value="Genomic_DNA"/>
</dbReference>
<organism evidence="2 3">
    <name type="scientific">Colletotrichum melonis</name>
    <dbReference type="NCBI Taxonomy" id="1209925"/>
    <lineage>
        <taxon>Eukaryota</taxon>
        <taxon>Fungi</taxon>
        <taxon>Dikarya</taxon>
        <taxon>Ascomycota</taxon>
        <taxon>Pezizomycotina</taxon>
        <taxon>Sordariomycetes</taxon>
        <taxon>Hypocreomycetidae</taxon>
        <taxon>Glomerellales</taxon>
        <taxon>Glomerellaceae</taxon>
        <taxon>Colletotrichum</taxon>
        <taxon>Colletotrichum acutatum species complex</taxon>
    </lineage>
</organism>
<evidence type="ECO:0000313" key="2">
    <source>
        <dbReference type="EMBL" id="KAK1469259.1"/>
    </source>
</evidence>